<dbReference type="RefSeq" id="XP_041444275.1">
    <property type="nucleotide sequence ID" value="XM_041588341.1"/>
</dbReference>
<dbReference type="GO" id="GO:0004523">
    <property type="term" value="F:RNA-DNA hybrid ribonuclease activity"/>
    <property type="evidence" value="ECO:0007669"/>
    <property type="project" value="UniProtKB-EC"/>
</dbReference>
<dbReference type="AlphaFoldDB" id="A0A8J1MS43"/>
<comment type="similarity">
    <text evidence="1">Belongs to the beta type-B retroviral polymerase family. HERV class-II K(HML-2) pol subfamily.</text>
</comment>
<dbReference type="Proteomes" id="UP000186698">
    <property type="component" value="Chromosome 3S"/>
</dbReference>
<organism evidence="5 7">
    <name type="scientific">Xenopus laevis</name>
    <name type="common">African clawed frog</name>
    <dbReference type="NCBI Taxonomy" id="8355"/>
    <lineage>
        <taxon>Eukaryota</taxon>
        <taxon>Metazoa</taxon>
        <taxon>Chordata</taxon>
        <taxon>Craniata</taxon>
        <taxon>Vertebrata</taxon>
        <taxon>Euteleostomi</taxon>
        <taxon>Amphibia</taxon>
        <taxon>Batrachia</taxon>
        <taxon>Anura</taxon>
        <taxon>Pipoidea</taxon>
        <taxon>Pipidae</taxon>
        <taxon>Xenopodinae</taxon>
        <taxon>Xenopus</taxon>
        <taxon>Xenopus</taxon>
    </lineage>
</organism>
<feature type="region of interest" description="Disordered" evidence="3">
    <location>
        <begin position="392"/>
        <end position="411"/>
    </location>
</feature>
<evidence type="ECO:0000313" key="7">
    <source>
        <dbReference type="RefSeq" id="XP_041444276.1"/>
    </source>
</evidence>
<evidence type="ECO:0000259" key="4">
    <source>
        <dbReference type="PROSITE" id="PS50878"/>
    </source>
</evidence>
<dbReference type="Pfam" id="PF11560">
    <property type="entry name" value="LAP2alpha"/>
    <property type="match status" value="1"/>
</dbReference>
<dbReference type="CDD" id="cd09275">
    <property type="entry name" value="RNase_HI_RT_DIRS1"/>
    <property type="match status" value="1"/>
</dbReference>
<dbReference type="Pfam" id="PF00078">
    <property type="entry name" value="RVT_1"/>
    <property type="match status" value="1"/>
</dbReference>
<dbReference type="SUPFAM" id="SSF56672">
    <property type="entry name" value="DNA/RNA polymerases"/>
    <property type="match status" value="1"/>
</dbReference>
<dbReference type="Gene3D" id="1.10.287.3160">
    <property type="match status" value="1"/>
</dbReference>
<dbReference type="CDD" id="cd03714">
    <property type="entry name" value="RT_DIRS1"/>
    <property type="match status" value="1"/>
</dbReference>
<sequence length="1068" mass="120955">MESGMPGKPPHPKGKSLPATEKKDKTPEKATSVQAPGEPGVSASLENQAFAESLAAVIKQAVVQGFQEVATSKKRARHGYSRQIDSLSEVSEGELSEDSELDSPLGSEEGEIDMEEDSNFDLAVIEPLIKAVRQTLTFPMEPARLSSADKLFPSLKKRSVCFPVHASIKDIIMAEWKKTEKRPQTVGKFLKKYPFAEEDSKFWDSSPKVDAAVVRLARKTTLPVDDAAAFREPMEKKIEFNLKKSFGAAGAACRPAVVLTSVSRALKVWLAEVEEAISSNVKRPKVLEMLADCKLAVDFMSEASIDLVHFMARSMALSVAARRALWLKPWAADAASKSNLCQLPFEGEMLFGERLDTIIKKVSGGKSVFLPQEGRNKRMRFDTSFHREKERSFRTSKQYKPGKEFNRQSSWRSAVKAQEAISGDREVSPPQAQRLSSNEGVLAQTKVGGRLALFAHVWARNIQDRWVCDTIERGFCLEFSKIPKEDYFVTSSLQESEEAQGLFQEYMDQLFASEAIEVVPPFEQRRGFYSRLFLVKKASGAMRPVLDMRRLNKFLQKKKFKMESLASVIQAISVGDWLTNIDLKDAYFHVPICQDHRKFLRFEVGGVHVQFKCLPFGLSQSPRVFTKILVTLIAELRKEGISVFHYLDDILVTARTKREAEIQTTRVLESLELHGWIVNLEKSSLVPSKSLVFLGALFQTQRNLVSLPLLKQRKIIQAIEDFRSQEVVSVRQCLKIMGLMSSTIQIVKWSRWHSRPLQNFVLRKVKNPQENLREKLTLSQELKNVLNWWCVPENLGRGTPLEEPDWITVTTDASGVGWGAYIGDVCVQGSWELSHVSSNVIELKAIKEALLALADHLKGRSVKVFSDNTTAVAYVQKQGGTRSLVLSEEVKPIFQWAESCLENITAVHLPGIENQKADFLSRSRVDPGEWSLHDDIFQDLVDTWGVPEIDAMATIHNRKCRRFFSRFPCTEAEAVDGLRQDWSRELIFVFPPIPLVWKVLKKIEREKANAIVIAPYWPRRPWFPLLHRLSLGQPKQIPRFPGWLSQRLVQFHKEDHLCLTAWRLRGGD</sequence>
<evidence type="ECO:0000313" key="5">
    <source>
        <dbReference type="Proteomes" id="UP000186698"/>
    </source>
</evidence>
<feature type="compositionally biased region" description="Acidic residues" evidence="3">
    <location>
        <begin position="91"/>
        <end position="101"/>
    </location>
</feature>
<reference evidence="5" key="1">
    <citation type="submission" date="2024-06" db="UniProtKB">
        <authorList>
            <consortium name="RefSeq"/>
        </authorList>
    </citation>
    <scope>NUCLEOTIDE SEQUENCE [LARGE SCALE GENOMIC DNA]</scope>
    <source>
        <strain evidence="5">J_2021</strain>
    </source>
</reference>
<dbReference type="EC" id="3.1.26.4" evidence="2"/>
<proteinExistence type="inferred from homology"/>
<dbReference type="Gene3D" id="3.30.70.270">
    <property type="match status" value="1"/>
</dbReference>
<dbReference type="InterPro" id="IPR036397">
    <property type="entry name" value="RNaseH_sf"/>
</dbReference>
<dbReference type="OrthoDB" id="9908684at2759"/>
<feature type="domain" description="Reverse transcriptase" evidence="4">
    <location>
        <begin position="516"/>
        <end position="698"/>
    </location>
</feature>
<evidence type="ECO:0000256" key="1">
    <source>
        <dbReference type="ARBA" id="ARBA00010879"/>
    </source>
</evidence>
<keyword evidence="5" id="KW-1185">Reference proteome</keyword>
<evidence type="ECO:0000313" key="6">
    <source>
        <dbReference type="RefSeq" id="XP_041444275.1"/>
    </source>
</evidence>
<feature type="region of interest" description="Disordered" evidence="3">
    <location>
        <begin position="70"/>
        <end position="110"/>
    </location>
</feature>
<accession>A0A8J1MS43</accession>
<dbReference type="InterPro" id="IPR043502">
    <property type="entry name" value="DNA/RNA_pol_sf"/>
</dbReference>
<feature type="region of interest" description="Disordered" evidence="3">
    <location>
        <begin position="1"/>
        <end position="44"/>
    </location>
</feature>
<dbReference type="InterPro" id="IPR021623">
    <property type="entry name" value="LAP2alpha_C"/>
</dbReference>
<dbReference type="PANTHER" id="PTHR33050:SF7">
    <property type="entry name" value="RIBONUCLEASE H"/>
    <property type="match status" value="1"/>
</dbReference>
<dbReference type="GeneID" id="121402168"/>
<dbReference type="KEGG" id="xla:121402168"/>
<name>A0A8J1MS43_XENLA</name>
<reference evidence="6 7" key="2">
    <citation type="submission" date="2025-04" db="UniProtKB">
        <authorList>
            <consortium name="RefSeq"/>
        </authorList>
    </citation>
    <scope>IDENTIFICATION</scope>
    <source>
        <strain evidence="5 6">J_2021</strain>
        <tissue evidence="6 7">Erythrocytes</tissue>
    </source>
</reference>
<dbReference type="RefSeq" id="XP_041444276.1">
    <property type="nucleotide sequence ID" value="XM_041588342.1"/>
</dbReference>
<dbReference type="Gene3D" id="3.30.420.10">
    <property type="entry name" value="Ribonuclease H-like superfamily/Ribonuclease H"/>
    <property type="match status" value="1"/>
</dbReference>
<dbReference type="InterPro" id="IPR043128">
    <property type="entry name" value="Rev_trsase/Diguanyl_cyclase"/>
</dbReference>
<dbReference type="PROSITE" id="PS50878">
    <property type="entry name" value="RT_POL"/>
    <property type="match status" value="1"/>
</dbReference>
<dbReference type="InterPro" id="IPR052055">
    <property type="entry name" value="Hepadnavirus_pol/RT"/>
</dbReference>
<evidence type="ECO:0000256" key="2">
    <source>
        <dbReference type="ARBA" id="ARBA00012180"/>
    </source>
</evidence>
<dbReference type="InterPro" id="IPR000477">
    <property type="entry name" value="RT_dom"/>
</dbReference>
<dbReference type="GO" id="GO:0006259">
    <property type="term" value="P:DNA metabolic process"/>
    <property type="evidence" value="ECO:0007669"/>
    <property type="project" value="UniProtKB-ARBA"/>
</dbReference>
<gene>
    <name evidence="6 7" type="primary">LOC121402168</name>
</gene>
<protein>
    <recommendedName>
        <fullName evidence="2">ribonuclease H</fullName>
        <ecNumber evidence="2">3.1.26.4</ecNumber>
    </recommendedName>
</protein>
<dbReference type="GO" id="GO:0003676">
    <property type="term" value="F:nucleic acid binding"/>
    <property type="evidence" value="ECO:0007669"/>
    <property type="project" value="InterPro"/>
</dbReference>
<evidence type="ECO:0000256" key="3">
    <source>
        <dbReference type="SAM" id="MobiDB-lite"/>
    </source>
</evidence>
<dbReference type="Gene3D" id="3.10.10.10">
    <property type="entry name" value="HIV Type 1 Reverse Transcriptase, subunit A, domain 1"/>
    <property type="match status" value="1"/>
</dbReference>
<dbReference type="PANTHER" id="PTHR33050">
    <property type="entry name" value="REVERSE TRANSCRIPTASE DOMAIN-CONTAINING PROTEIN"/>
    <property type="match status" value="1"/>
</dbReference>